<comment type="caution">
    <text evidence="3">The sequence shown here is derived from an EMBL/GenBank/DDBJ whole genome shotgun (WGS) entry which is preliminary data.</text>
</comment>
<feature type="region of interest" description="Disordered" evidence="1">
    <location>
        <begin position="139"/>
        <end position="162"/>
    </location>
</feature>
<sequence length="241" mass="25396">MHVLGDLVARERRSDHPALRTAGGRRYSYHDFCTTSYKAGNFLRYLGVRAGDTVAVEPDPVPEPTLTFFGAVQLGAATRFDPGVSRRPEVGGDPPRATVVPVERESAFSLPPGHKLAVYGGSPESPQVAHWEQEVWSENPAFPPTEVDPESPALLTADGSESSHEDLLAVARRVVAETGLGEHDEVAVRGSLSDPGVVAGGVIAPLLAGATVVFPAADEVCDVAVGEGPEEMVVDPDSLDV</sequence>
<dbReference type="AlphaFoldDB" id="A0ABD5RBG7"/>
<dbReference type="Gene3D" id="3.40.50.12780">
    <property type="entry name" value="N-terminal domain of ligase-like"/>
    <property type="match status" value="1"/>
</dbReference>
<dbReference type="RefSeq" id="WP_227229636.1">
    <property type="nucleotide sequence ID" value="NZ_JAJCVJ010000002.1"/>
</dbReference>
<evidence type="ECO:0000256" key="1">
    <source>
        <dbReference type="SAM" id="MobiDB-lite"/>
    </source>
</evidence>
<feature type="domain" description="AMP-dependent synthetase/ligase" evidence="2">
    <location>
        <begin position="11"/>
        <end position="78"/>
    </location>
</feature>
<gene>
    <name evidence="3" type="ORF">ACFPJ5_10555</name>
</gene>
<evidence type="ECO:0000313" key="3">
    <source>
        <dbReference type="EMBL" id="MFC5367379.1"/>
    </source>
</evidence>
<dbReference type="InterPro" id="IPR000873">
    <property type="entry name" value="AMP-dep_synth/lig_dom"/>
</dbReference>
<dbReference type="Pfam" id="PF00501">
    <property type="entry name" value="AMP-binding"/>
    <property type="match status" value="1"/>
</dbReference>
<organism evidence="3 4">
    <name type="scientific">Salinirubrum litoreum</name>
    <dbReference type="NCBI Taxonomy" id="1126234"/>
    <lineage>
        <taxon>Archaea</taxon>
        <taxon>Methanobacteriati</taxon>
        <taxon>Methanobacteriota</taxon>
        <taxon>Stenosarchaea group</taxon>
        <taxon>Halobacteria</taxon>
        <taxon>Halobacteriales</taxon>
        <taxon>Haloferacaceae</taxon>
        <taxon>Salinirubrum</taxon>
    </lineage>
</organism>
<dbReference type="InterPro" id="IPR042099">
    <property type="entry name" value="ANL_N_sf"/>
</dbReference>
<name>A0ABD5RBG7_9EURY</name>
<dbReference type="SUPFAM" id="SSF56801">
    <property type="entry name" value="Acetyl-CoA synthetase-like"/>
    <property type="match status" value="1"/>
</dbReference>
<dbReference type="EMBL" id="JBHSKX010000002">
    <property type="protein sequence ID" value="MFC5367379.1"/>
    <property type="molecule type" value="Genomic_DNA"/>
</dbReference>
<proteinExistence type="predicted"/>
<protein>
    <submittedName>
        <fullName evidence="3">AMP-binding protein</fullName>
    </submittedName>
</protein>
<reference evidence="3 4" key="1">
    <citation type="journal article" date="2019" name="Int. J. Syst. Evol. Microbiol.">
        <title>The Global Catalogue of Microorganisms (GCM) 10K type strain sequencing project: providing services to taxonomists for standard genome sequencing and annotation.</title>
        <authorList>
            <consortium name="The Broad Institute Genomics Platform"/>
            <consortium name="The Broad Institute Genome Sequencing Center for Infectious Disease"/>
            <person name="Wu L."/>
            <person name="Ma J."/>
        </authorList>
    </citation>
    <scope>NUCLEOTIDE SEQUENCE [LARGE SCALE GENOMIC DNA]</scope>
    <source>
        <strain evidence="3 4">CGMCC 1.12237</strain>
    </source>
</reference>
<accession>A0ABD5RBG7</accession>
<keyword evidence="4" id="KW-1185">Reference proteome</keyword>
<dbReference type="Proteomes" id="UP001596201">
    <property type="component" value="Unassembled WGS sequence"/>
</dbReference>
<evidence type="ECO:0000259" key="2">
    <source>
        <dbReference type="Pfam" id="PF00501"/>
    </source>
</evidence>
<evidence type="ECO:0000313" key="4">
    <source>
        <dbReference type="Proteomes" id="UP001596201"/>
    </source>
</evidence>